<dbReference type="Pfam" id="PF01925">
    <property type="entry name" value="TauE"/>
    <property type="match status" value="1"/>
</dbReference>
<evidence type="ECO:0000313" key="8">
    <source>
        <dbReference type="Proteomes" id="UP000029385"/>
    </source>
</evidence>
<dbReference type="InterPro" id="IPR051598">
    <property type="entry name" value="TSUP/Inactive_protease-like"/>
</dbReference>
<accession>A0A091B1V7</accession>
<gene>
    <name evidence="7" type="ORF">N789_02375</name>
</gene>
<feature type="transmembrane region" description="Helical" evidence="6">
    <location>
        <begin position="74"/>
        <end position="92"/>
    </location>
</feature>
<comment type="similarity">
    <text evidence="2 6">Belongs to the 4-toluene sulfonate uptake permease (TSUP) (TC 2.A.102) family.</text>
</comment>
<dbReference type="InterPro" id="IPR002781">
    <property type="entry name" value="TM_pro_TauE-like"/>
</dbReference>
<proteinExistence type="inferred from homology"/>
<keyword evidence="6" id="KW-1003">Cell membrane</keyword>
<evidence type="ECO:0000313" key="7">
    <source>
        <dbReference type="EMBL" id="KFN44884.1"/>
    </source>
</evidence>
<evidence type="ECO:0000256" key="5">
    <source>
        <dbReference type="ARBA" id="ARBA00023136"/>
    </source>
</evidence>
<feature type="transmembrane region" description="Helical" evidence="6">
    <location>
        <begin position="198"/>
        <end position="218"/>
    </location>
</feature>
<evidence type="ECO:0000256" key="6">
    <source>
        <dbReference type="RuleBase" id="RU363041"/>
    </source>
</evidence>
<sequence>MPIESLALIALAILVVAFLYASVGHAGASGYIAVMSLASLAPAVIKPSALVLNILVASIGTWQFWRAGHFSWRLFWPFALLSIPMAFVGGYINLPTHVFKVLVGIVLLLSAAHFFWNPHVDDVRAEPSRPVAIASGGVLGLFAGLTGTGGGIFLTPLLLILRWARTKTAAATSALFILVNSISGLLGNFSSTRQVPAFVLPLAIAAMAGGAAGSYFGSRRFSPAIIKRLLATVLVIAGLKLVLTA</sequence>
<dbReference type="PATRIC" id="fig|1121015.4.peg.468"/>
<dbReference type="OrthoDB" id="560496at2"/>
<dbReference type="EMBL" id="AVCI01000001">
    <property type="protein sequence ID" value="KFN44884.1"/>
    <property type="molecule type" value="Genomic_DNA"/>
</dbReference>
<reference evidence="7 8" key="1">
    <citation type="submission" date="2013-09" db="EMBL/GenBank/DDBJ databases">
        <title>Genome sequencing of Arenimonas oryziterrae.</title>
        <authorList>
            <person name="Chen F."/>
            <person name="Wang G."/>
        </authorList>
    </citation>
    <scope>NUCLEOTIDE SEQUENCE [LARGE SCALE GENOMIC DNA]</scope>
    <source>
        <strain evidence="7 8">YC6267</strain>
    </source>
</reference>
<feature type="transmembrane region" description="Helical" evidence="6">
    <location>
        <begin position="169"/>
        <end position="186"/>
    </location>
</feature>
<evidence type="ECO:0000256" key="3">
    <source>
        <dbReference type="ARBA" id="ARBA00022692"/>
    </source>
</evidence>
<evidence type="ECO:0000256" key="2">
    <source>
        <dbReference type="ARBA" id="ARBA00009142"/>
    </source>
</evidence>
<evidence type="ECO:0000256" key="4">
    <source>
        <dbReference type="ARBA" id="ARBA00022989"/>
    </source>
</evidence>
<dbReference type="RefSeq" id="WP_022969055.1">
    <property type="nucleotide sequence ID" value="NZ_ATVD01000002.1"/>
</dbReference>
<keyword evidence="3 6" id="KW-0812">Transmembrane</keyword>
<feature type="transmembrane region" description="Helical" evidence="6">
    <location>
        <begin position="224"/>
        <end position="243"/>
    </location>
</feature>
<evidence type="ECO:0000256" key="1">
    <source>
        <dbReference type="ARBA" id="ARBA00004141"/>
    </source>
</evidence>
<dbReference type="PANTHER" id="PTHR43701">
    <property type="entry name" value="MEMBRANE TRANSPORTER PROTEIN MJ0441-RELATED"/>
    <property type="match status" value="1"/>
</dbReference>
<keyword evidence="4 6" id="KW-1133">Transmembrane helix</keyword>
<dbReference type="Proteomes" id="UP000029385">
    <property type="component" value="Unassembled WGS sequence"/>
</dbReference>
<comment type="subcellular location">
    <subcellularLocation>
        <location evidence="6">Cell membrane</location>
        <topology evidence="6">Multi-pass membrane protein</topology>
    </subcellularLocation>
    <subcellularLocation>
        <location evidence="1">Membrane</location>
        <topology evidence="1">Multi-pass membrane protein</topology>
    </subcellularLocation>
</comment>
<dbReference type="AlphaFoldDB" id="A0A091B1V7"/>
<dbReference type="STRING" id="1121015.GCA_000420545_01419"/>
<feature type="transmembrane region" description="Helical" evidence="6">
    <location>
        <begin position="137"/>
        <end position="163"/>
    </location>
</feature>
<dbReference type="eggNOG" id="COG0730">
    <property type="taxonomic scope" value="Bacteria"/>
</dbReference>
<dbReference type="GO" id="GO:0005886">
    <property type="term" value="C:plasma membrane"/>
    <property type="evidence" value="ECO:0007669"/>
    <property type="project" value="UniProtKB-SubCell"/>
</dbReference>
<keyword evidence="5 6" id="KW-0472">Membrane</keyword>
<protein>
    <recommendedName>
        <fullName evidence="6">Probable membrane transporter protein</fullName>
    </recommendedName>
</protein>
<feature type="transmembrane region" description="Helical" evidence="6">
    <location>
        <begin position="98"/>
        <end position="116"/>
    </location>
</feature>
<feature type="transmembrane region" description="Helical" evidence="6">
    <location>
        <begin position="44"/>
        <end position="62"/>
    </location>
</feature>
<organism evidence="7 8">
    <name type="scientific">Arenimonas oryziterrae DSM 21050 = YC6267</name>
    <dbReference type="NCBI Taxonomy" id="1121015"/>
    <lineage>
        <taxon>Bacteria</taxon>
        <taxon>Pseudomonadati</taxon>
        <taxon>Pseudomonadota</taxon>
        <taxon>Gammaproteobacteria</taxon>
        <taxon>Lysobacterales</taxon>
        <taxon>Lysobacteraceae</taxon>
        <taxon>Arenimonas</taxon>
    </lineage>
</organism>
<comment type="caution">
    <text evidence="7">The sequence shown here is derived from an EMBL/GenBank/DDBJ whole genome shotgun (WGS) entry which is preliminary data.</text>
</comment>
<name>A0A091B1V7_9GAMM</name>
<keyword evidence="8" id="KW-1185">Reference proteome</keyword>
<dbReference type="PANTHER" id="PTHR43701:SF5">
    <property type="entry name" value="MEMBRANE TRANSPORTER PROTEIN-RELATED"/>
    <property type="match status" value="1"/>
</dbReference>